<dbReference type="InterPro" id="IPR031468">
    <property type="entry name" value="SMP_LBD"/>
</dbReference>
<feature type="compositionally biased region" description="Acidic residues" evidence="11">
    <location>
        <begin position="647"/>
        <end position="657"/>
    </location>
</feature>
<gene>
    <name evidence="15" type="ORF">RDB_LOCUS23621</name>
</gene>
<evidence type="ECO:0000256" key="4">
    <source>
        <dbReference type="ARBA" id="ARBA00022692"/>
    </source>
</evidence>
<feature type="region of interest" description="Disordered" evidence="11">
    <location>
        <begin position="621"/>
        <end position="657"/>
    </location>
</feature>
<dbReference type="PROSITE" id="PS51847">
    <property type="entry name" value="SMP"/>
    <property type="match status" value="1"/>
</dbReference>
<reference evidence="15" key="1">
    <citation type="submission" date="2021-01" db="EMBL/GenBank/DDBJ databases">
        <authorList>
            <person name="Kaushik A."/>
        </authorList>
    </citation>
    <scope>NUCLEOTIDE SEQUENCE</scope>
    <source>
        <strain evidence="15">AG1-1B</strain>
    </source>
</reference>
<dbReference type="CDD" id="cd04052">
    <property type="entry name" value="C2B_Tricalbin-like"/>
    <property type="match status" value="1"/>
</dbReference>
<dbReference type="OrthoDB" id="3266060at2759"/>
<sequence>MAESFEHFTGKVITHALFTAEEGHADEVAKALKSVQEYAQSDKEPGCLTYRVNRSGNHFFMFEEYTNAAAIKEHRTTPPYVALGELVKSKPVIVPSATNSKARKLATGRKDAKRDQKRTEDAVNRMARGQTLRVQDPVTGEETTIKNADEEANIEQDTTNFRQHPLPEPNWPAHGRHVNALTTQTLLGISAAYTALPLATYFFFSILPALPLVGPPRAWHVGRVSLAPGTPTFWALSIVMPSFIAYVLIYRLHAEASKDYDAHVWDAERKRGETSVMSPKDSEHTWSEKGIHESAEWGNGFLKELWPCIDPGLFTSVVDMLEDVMQASMPRIVHSIRVSDLGQGGIAPRITGIRALPLRRTEEGDVQGEHVNLELSFAYHANPSGASASSKAQNAHIVVDFFVGARGFFGVQIPVWVEVSGVIGTARARLELLPGPPFVKTAVVTLLGLPRISISVVPLHQRLTNIMNLPLVSTFISNSVNTAVAEYVAPKSLKLDVQRLISGDDVKRDTDAIGILVVTIHRATGLKAGDIDGGSVWEETTIALVGPYAIAVREKLSLQLWDSDRFTADDVLGTVDIDIATLIHRKNQSFRSIEPITKGEGSLEFTVGFYEKAHPNPAFRAEKWKRKLSKPEEGESNETSKPSPDSIDMDGSSEDDEEIIRPDNVLNDLEAAVMTCAPDPELPSGILSIQVHELRDLGFKLNKGTKGRGHGPGSSEEEEEEEGDGLPSAYCVVLVNDQKIYKTRVKPITASPFFNAATERFCKDWRRAHVTIIARDSRMRENNPIIGATTIKATFSESSQFTQLCPLEGGIGYGRIRVSLLFRQVKCVSYRVHPDPWYRPTTARLPANILGFSIGTLQIFGIKALPDSEHTDFQDAQVNVQTSDVKERISRKAAEAQEDGSVEWNPEKAEVIQLPIQKRHGAALILKFTSKRALGPQKTIAHAALWLRDLVDGERTTMTVALWDAGGESAEYIQQNYIPPLASSESKIDPEGHDAKQIGAVELDISTVAGLGDIHQKILDGSDPLKKQKWQEYEVQDAAGLRETVGLDQEGQPGIQEPEGQNFKIEDDQADDQALRSTDDEWTDTRKPHDPDGTEEDSESEGGGRRGPVRMFKDWRQHEHELHREHRGFMQTKPVRTANWLKDGVKKGGHKVQQRFAQHSREPEIETEV</sequence>
<dbReference type="InterPro" id="IPR011008">
    <property type="entry name" value="Dimeric_a/b-barrel"/>
</dbReference>
<dbReference type="Gene3D" id="3.30.70.100">
    <property type="match status" value="1"/>
</dbReference>
<dbReference type="GO" id="GO:0006869">
    <property type="term" value="P:lipid transport"/>
    <property type="evidence" value="ECO:0007669"/>
    <property type="project" value="UniProtKB-KW"/>
</dbReference>
<dbReference type="InterPro" id="IPR057349">
    <property type="entry name" value="C2_Mug190_3rd"/>
</dbReference>
<feature type="region of interest" description="Disordered" evidence="11">
    <location>
        <begin position="701"/>
        <end position="724"/>
    </location>
</feature>
<dbReference type="PROSITE" id="PS50004">
    <property type="entry name" value="C2"/>
    <property type="match status" value="1"/>
</dbReference>
<feature type="compositionally biased region" description="Basic and acidic residues" evidence="11">
    <location>
        <begin position="1159"/>
        <end position="1169"/>
    </location>
</feature>
<dbReference type="GO" id="GO:0061817">
    <property type="term" value="P:endoplasmic reticulum-plasma membrane tethering"/>
    <property type="evidence" value="ECO:0007669"/>
    <property type="project" value="InterPro"/>
</dbReference>
<feature type="domain" description="SMP-LTD" evidence="14">
    <location>
        <begin position="291"/>
        <end position="498"/>
    </location>
</feature>
<feature type="transmembrane region" description="Helical" evidence="12">
    <location>
        <begin position="186"/>
        <end position="213"/>
    </location>
</feature>
<keyword evidence="2" id="KW-0813">Transport</keyword>
<dbReference type="InterPro" id="IPR007138">
    <property type="entry name" value="ABM_dom"/>
</dbReference>
<dbReference type="Gene3D" id="2.60.40.150">
    <property type="entry name" value="C2 domain"/>
    <property type="match status" value="2"/>
</dbReference>
<keyword evidence="6" id="KW-0256">Endoplasmic reticulum</keyword>
<dbReference type="Pfam" id="PF03992">
    <property type="entry name" value="ABM"/>
    <property type="match status" value="1"/>
</dbReference>
<evidence type="ECO:0000256" key="2">
    <source>
        <dbReference type="ARBA" id="ARBA00022448"/>
    </source>
</evidence>
<evidence type="ECO:0000256" key="1">
    <source>
        <dbReference type="ARBA" id="ARBA00004586"/>
    </source>
</evidence>
<evidence type="ECO:0000256" key="3">
    <source>
        <dbReference type="ARBA" id="ARBA00022553"/>
    </source>
</evidence>
<keyword evidence="10 12" id="KW-0472">Membrane</keyword>
<dbReference type="GO" id="GO:0008289">
    <property type="term" value="F:lipid binding"/>
    <property type="evidence" value="ECO:0007669"/>
    <property type="project" value="UniProtKB-KW"/>
</dbReference>
<dbReference type="Pfam" id="PF00168">
    <property type="entry name" value="C2"/>
    <property type="match status" value="2"/>
</dbReference>
<dbReference type="AlphaFoldDB" id="A0A8H2WM39"/>
<organism evidence="15 16">
    <name type="scientific">Rhizoctonia solani</name>
    <dbReference type="NCBI Taxonomy" id="456999"/>
    <lineage>
        <taxon>Eukaryota</taxon>
        <taxon>Fungi</taxon>
        <taxon>Dikarya</taxon>
        <taxon>Basidiomycota</taxon>
        <taxon>Agaricomycotina</taxon>
        <taxon>Agaricomycetes</taxon>
        <taxon>Cantharellales</taxon>
        <taxon>Ceratobasidiaceae</taxon>
        <taxon>Rhizoctonia</taxon>
    </lineage>
</organism>
<evidence type="ECO:0000256" key="5">
    <source>
        <dbReference type="ARBA" id="ARBA00022737"/>
    </source>
</evidence>
<evidence type="ECO:0000256" key="9">
    <source>
        <dbReference type="ARBA" id="ARBA00023121"/>
    </source>
</evidence>
<feature type="domain" description="C2" evidence="13">
    <location>
        <begin position="668"/>
        <end position="809"/>
    </location>
</feature>
<dbReference type="SUPFAM" id="SSF54909">
    <property type="entry name" value="Dimeric alpha+beta barrel"/>
    <property type="match status" value="1"/>
</dbReference>
<keyword evidence="5" id="KW-0677">Repeat</keyword>
<comment type="subcellular location">
    <subcellularLocation>
        <location evidence="1">Endoplasmic reticulum membrane</location>
    </subcellularLocation>
</comment>
<dbReference type="InterPro" id="IPR000008">
    <property type="entry name" value="C2_dom"/>
</dbReference>
<feature type="transmembrane region" description="Helical" evidence="12">
    <location>
        <begin position="233"/>
        <end position="250"/>
    </location>
</feature>
<feature type="region of interest" description="Disordered" evidence="11">
    <location>
        <begin position="1045"/>
        <end position="1111"/>
    </location>
</feature>
<dbReference type="Pfam" id="PF25331">
    <property type="entry name" value="C2_Mug190_3rd"/>
    <property type="match status" value="1"/>
</dbReference>
<evidence type="ECO:0000256" key="7">
    <source>
        <dbReference type="ARBA" id="ARBA00022989"/>
    </source>
</evidence>
<evidence type="ECO:0000256" key="6">
    <source>
        <dbReference type="ARBA" id="ARBA00022824"/>
    </source>
</evidence>
<feature type="compositionally biased region" description="Basic and acidic residues" evidence="11">
    <location>
        <begin position="1073"/>
        <end position="1092"/>
    </location>
</feature>
<evidence type="ECO:0008006" key="17">
    <source>
        <dbReference type="Google" id="ProtNLM"/>
    </source>
</evidence>
<evidence type="ECO:0000256" key="10">
    <source>
        <dbReference type="ARBA" id="ARBA00023136"/>
    </source>
</evidence>
<dbReference type="Proteomes" id="UP000663826">
    <property type="component" value="Unassembled WGS sequence"/>
</dbReference>
<dbReference type="GO" id="GO:0005789">
    <property type="term" value="C:endoplasmic reticulum membrane"/>
    <property type="evidence" value="ECO:0007669"/>
    <property type="project" value="UniProtKB-SubCell"/>
</dbReference>
<keyword evidence="3" id="KW-0597">Phosphoprotein</keyword>
<protein>
    <recommendedName>
        <fullName evidence="17">Meiotically up-regulated gene 190 protein [Schizosaccharomyces pombe 972h-]</fullName>
    </recommendedName>
</protein>
<dbReference type="SUPFAM" id="SSF49562">
    <property type="entry name" value="C2 domain (Calcium/lipid-binding domain, CaLB)"/>
    <property type="match status" value="2"/>
</dbReference>
<evidence type="ECO:0000313" key="15">
    <source>
        <dbReference type="EMBL" id="CAE6387071.1"/>
    </source>
</evidence>
<feature type="compositionally biased region" description="Basic and acidic residues" evidence="11">
    <location>
        <begin position="108"/>
        <end position="123"/>
    </location>
</feature>
<evidence type="ECO:0000256" key="12">
    <source>
        <dbReference type="SAM" id="Phobius"/>
    </source>
</evidence>
<dbReference type="PANTHER" id="PTHR47348:SF2">
    <property type="entry name" value="MEIOTICALLY UP-REGULATED 190 PROTEIN"/>
    <property type="match status" value="1"/>
</dbReference>
<comment type="caution">
    <text evidence="15">The sequence shown here is derived from an EMBL/GenBank/DDBJ whole genome shotgun (WGS) entry which is preliminary data.</text>
</comment>
<evidence type="ECO:0000256" key="8">
    <source>
        <dbReference type="ARBA" id="ARBA00023055"/>
    </source>
</evidence>
<keyword evidence="4 12" id="KW-0812">Transmembrane</keyword>
<dbReference type="EMBL" id="CAJMWQ010000823">
    <property type="protein sequence ID" value="CAE6387071.1"/>
    <property type="molecule type" value="Genomic_DNA"/>
</dbReference>
<keyword evidence="7 12" id="KW-1133">Transmembrane helix</keyword>
<dbReference type="InterPro" id="IPR037765">
    <property type="entry name" value="C2B_Tricalbin"/>
</dbReference>
<proteinExistence type="predicted"/>
<dbReference type="Pfam" id="PF25669">
    <property type="entry name" value="SMP_MUG190-like"/>
    <property type="match status" value="1"/>
</dbReference>
<evidence type="ECO:0000313" key="16">
    <source>
        <dbReference type="Proteomes" id="UP000663826"/>
    </source>
</evidence>
<dbReference type="PANTHER" id="PTHR47348">
    <property type="entry name" value="MEIOTICALLY UP-REGULATED GENE 190 PROTEIN"/>
    <property type="match status" value="1"/>
</dbReference>
<evidence type="ECO:0000256" key="11">
    <source>
        <dbReference type="SAM" id="MobiDB-lite"/>
    </source>
</evidence>
<evidence type="ECO:0000259" key="14">
    <source>
        <dbReference type="PROSITE" id="PS51847"/>
    </source>
</evidence>
<name>A0A8H2WM39_9AGAM</name>
<dbReference type="CDD" id="cd21676">
    <property type="entry name" value="SMP_Mug190"/>
    <property type="match status" value="1"/>
</dbReference>
<keyword evidence="9" id="KW-0446">Lipid-binding</keyword>
<feature type="region of interest" description="Disordered" evidence="11">
    <location>
        <begin position="99"/>
        <end position="123"/>
    </location>
</feature>
<feature type="compositionally biased region" description="Acidic residues" evidence="11">
    <location>
        <begin position="715"/>
        <end position="724"/>
    </location>
</feature>
<evidence type="ECO:0000259" key="13">
    <source>
        <dbReference type="PROSITE" id="PS50004"/>
    </source>
</evidence>
<dbReference type="InterPro" id="IPR035892">
    <property type="entry name" value="C2_domain_sf"/>
</dbReference>
<accession>A0A8H2WM39</accession>
<keyword evidence="8" id="KW-0445">Lipid transport</keyword>
<feature type="region of interest" description="Disordered" evidence="11">
    <location>
        <begin position="1145"/>
        <end position="1169"/>
    </location>
</feature>